<gene>
    <name evidence="2" type="ORF">SAMN05192549_104408</name>
</gene>
<dbReference type="RefSeq" id="WP_072784390.1">
    <property type="nucleotide sequence ID" value="NZ_FRCX01000004.1"/>
</dbReference>
<dbReference type="AlphaFoldDB" id="A0A1M7P4T2"/>
<dbReference type="Proteomes" id="UP000184339">
    <property type="component" value="Unassembled WGS sequence"/>
</dbReference>
<keyword evidence="1" id="KW-0812">Transmembrane</keyword>
<dbReference type="InterPro" id="IPR032092">
    <property type="entry name" value="PilW"/>
</dbReference>
<protein>
    <submittedName>
        <fullName evidence="2">Type IV pilus assembly protein PilW</fullName>
    </submittedName>
</protein>
<organism evidence="2 3">
    <name type="scientific">Duganella sacchari</name>
    <dbReference type="NCBI Taxonomy" id="551987"/>
    <lineage>
        <taxon>Bacteria</taxon>
        <taxon>Pseudomonadati</taxon>
        <taxon>Pseudomonadota</taxon>
        <taxon>Betaproteobacteria</taxon>
        <taxon>Burkholderiales</taxon>
        <taxon>Oxalobacteraceae</taxon>
        <taxon>Telluria group</taxon>
        <taxon>Duganella</taxon>
    </lineage>
</organism>
<keyword evidence="1" id="KW-0472">Membrane</keyword>
<feature type="transmembrane region" description="Helical" evidence="1">
    <location>
        <begin position="12"/>
        <end position="31"/>
    </location>
</feature>
<dbReference type="GO" id="GO:0043683">
    <property type="term" value="P:type IV pilus assembly"/>
    <property type="evidence" value="ECO:0007669"/>
    <property type="project" value="InterPro"/>
</dbReference>
<accession>A0A1M7P4T2</accession>
<evidence type="ECO:0000313" key="3">
    <source>
        <dbReference type="Proteomes" id="UP000184339"/>
    </source>
</evidence>
<keyword evidence="3" id="KW-1185">Reference proteome</keyword>
<dbReference type="OrthoDB" id="8533459at2"/>
<reference evidence="3" key="1">
    <citation type="submission" date="2016-11" db="EMBL/GenBank/DDBJ databases">
        <authorList>
            <person name="Varghese N."/>
            <person name="Submissions S."/>
        </authorList>
    </citation>
    <scope>NUCLEOTIDE SEQUENCE [LARGE SCALE GENOMIC DNA]</scope>
    <source>
        <strain evidence="3">Sac-22</strain>
    </source>
</reference>
<dbReference type="Pfam" id="PF07963">
    <property type="entry name" value="N_methyl"/>
    <property type="match status" value="1"/>
</dbReference>
<dbReference type="EMBL" id="FRCX01000004">
    <property type="protein sequence ID" value="SHN11536.1"/>
    <property type="molecule type" value="Genomic_DNA"/>
</dbReference>
<evidence type="ECO:0000313" key="2">
    <source>
        <dbReference type="EMBL" id="SHN11536.1"/>
    </source>
</evidence>
<keyword evidence="1" id="KW-1133">Transmembrane helix</keyword>
<dbReference type="Pfam" id="PF16074">
    <property type="entry name" value="PilW"/>
    <property type="match status" value="1"/>
</dbReference>
<name>A0A1M7P4T2_9BURK</name>
<dbReference type="InterPro" id="IPR012902">
    <property type="entry name" value="N_methyl_site"/>
</dbReference>
<proteinExistence type="predicted"/>
<sequence length="404" mass="42302">MDTLAKHRNSGFSLVELMVSVVIGMLALLFATRLVISGETNKDAAVGGGDSMQNGMLAMFSLSGDASTAGWGLNDRTVAGCNTTFSDQRGYALLSVKRDATDITPLAAVVIQSNNAAPDVISFNSGSSNAGVGSILMTADYGGESYVVGAQGSPYGYNNGDVLVVAPQSPDRPCTVMQMAGFNPATGHSAEMLLNTGGAYRYNPAASMAQAYAKNVTFLYNLGQPNLLHFHTWSVQNGILRLRATDLAGSEQNGASVSDNIVSIKAQYGFDTRALANYDPNPAGNGTQMLPTTNGGMQLTRWSPTMIDADGDGVVGGPGDYQRIAAVRIAVVARSKTVEKPNLAGQCTATGTLPTVFSTSVPNGVAAVPVQVNVAVAGDAVSWKCYRYRVFETIVPILNSQYRP</sequence>
<evidence type="ECO:0000256" key="1">
    <source>
        <dbReference type="SAM" id="Phobius"/>
    </source>
</evidence>
<dbReference type="STRING" id="551987.SAMN05192549_104408"/>